<proteinExistence type="predicted"/>
<dbReference type="AlphaFoldDB" id="A0A2A7MKP2"/>
<protein>
    <submittedName>
        <fullName evidence="1">Uncharacterized protein</fullName>
    </submittedName>
</protein>
<gene>
    <name evidence="1" type="ORF">CQ394_12070</name>
</gene>
<sequence>MNFDHQKRITLLSDIKFILGKLDSRNQQPLIDTLIECAEILENSSKELEPSINTTISKIEKCILENEIKNVPNEISDLIKSCTAFLPN</sequence>
<organism evidence="1 2">
    <name type="scientific">Clostridium neonatale</name>
    <dbReference type="NCBI Taxonomy" id="137838"/>
    <lineage>
        <taxon>Bacteria</taxon>
        <taxon>Bacillati</taxon>
        <taxon>Bacillota</taxon>
        <taxon>Clostridia</taxon>
        <taxon>Eubacteriales</taxon>
        <taxon>Clostridiaceae</taxon>
        <taxon>Clostridium</taxon>
    </lineage>
</organism>
<evidence type="ECO:0000313" key="1">
    <source>
        <dbReference type="EMBL" id="PEG32392.1"/>
    </source>
</evidence>
<dbReference type="EMBL" id="PDCJ01000001">
    <property type="protein sequence ID" value="PEG32392.1"/>
    <property type="molecule type" value="Genomic_DNA"/>
</dbReference>
<evidence type="ECO:0000313" key="2">
    <source>
        <dbReference type="Proteomes" id="UP000220840"/>
    </source>
</evidence>
<comment type="caution">
    <text evidence="1">The sequence shown here is derived from an EMBL/GenBank/DDBJ whole genome shotgun (WGS) entry which is preliminary data.</text>
</comment>
<accession>A0A2A7MKP2</accession>
<name>A0A2A7MKP2_9CLOT</name>
<reference evidence="1 2" key="1">
    <citation type="submission" date="2017-10" db="EMBL/GenBank/DDBJ databases">
        <title>Effective Description of Clostridium neonatale sp. nov. linked to necrotizing enterocolitis in neonates and a clarification of species assignable to the genus Clostridium (Prazmowski 1880) emend. Lawson and Rainey 2016.</title>
        <authorList>
            <person name="Bernard K."/>
            <person name="Burdz T."/>
            <person name="Wiebe D."/>
            <person name="Balcewich B."/>
            <person name="Alfa M."/>
            <person name="Bernier A.-M."/>
        </authorList>
    </citation>
    <scope>NUCLEOTIDE SEQUENCE [LARGE SCALE GENOMIC DNA]</scope>
    <source>
        <strain evidence="1 2">LCDC99A005</strain>
    </source>
</reference>
<dbReference type="Proteomes" id="UP000220840">
    <property type="component" value="Unassembled WGS sequence"/>
</dbReference>
<keyword evidence="2" id="KW-1185">Reference proteome</keyword>
<dbReference type="RefSeq" id="WP_058296535.1">
    <property type="nucleotide sequence ID" value="NZ_CAMRXB010000052.1"/>
</dbReference>